<dbReference type="RefSeq" id="WP_012783580.1">
    <property type="nucleotide sequence ID" value="NC_013093.1"/>
</dbReference>
<dbReference type="Proteomes" id="UP000002213">
    <property type="component" value="Chromosome"/>
</dbReference>
<comment type="similarity">
    <text evidence="1">Belongs to the type-I restriction system S methylase family.</text>
</comment>
<dbReference type="Pfam" id="PF01420">
    <property type="entry name" value="Methylase_S"/>
    <property type="match status" value="2"/>
</dbReference>
<dbReference type="InterPro" id="IPR000055">
    <property type="entry name" value="Restrct_endonuc_typeI_TRD"/>
</dbReference>
<keyword evidence="3" id="KW-0238">DNA-binding</keyword>
<dbReference type="CDD" id="cd17248">
    <property type="entry name" value="RMtype1_S_AmiI-TRD2-CR2_like"/>
    <property type="match status" value="1"/>
</dbReference>
<evidence type="ECO:0000313" key="5">
    <source>
        <dbReference type="EMBL" id="ACU34918.1"/>
    </source>
</evidence>
<sequence length="442" mass="49402">MNSVLGIPISDTWTTSPLKRITSVLNRGSAPEYVDESPVRVISQAANQYGGLDWSRTRFHNFNGDPTKLKGHLQENDIIINSTGTGTLGRVGYFTEPLNGIPCMADGHVTVVRVKKHKVNPRFVYYWLTSKPFQEYIHSSLAIGATNQIELNRDRLSDTHIPNPPISEQQRIVDFLEAETAHIDRLIETQNRVLEKLAERRMAGITQAVSGTDQTGTRPSSLTWLEKIPSTWKEVRLSLIARMGSGHTPSRSHPEWWVDCTIPWITTGEVRQVRNDRLEDLHETREKISELGLANSAAELRPAGTVVLCRTASAGYSAVMGTDMATSQDFVTWTCGPRLNPYYLLWCLRAMRPDLLGRLAMGSTHKTIYVPDLQMLRIPLPPIGEQQKIVQQIREQNARIDRLADAVRLQVALLAERRQALITAAVTGQIDVSTASGRGIED</sequence>
<evidence type="ECO:0000313" key="6">
    <source>
        <dbReference type="Proteomes" id="UP000002213"/>
    </source>
</evidence>
<reference evidence="5 6" key="1">
    <citation type="journal article" date="2009" name="Stand. Genomic Sci.">
        <title>Complete genome sequence of Actinosynnema mirum type strain (101).</title>
        <authorList>
            <person name="Land M."/>
            <person name="Lapidus A."/>
            <person name="Mayilraj S."/>
            <person name="Chen F."/>
            <person name="Copeland A."/>
            <person name="Del Rio T.G."/>
            <person name="Nolan M."/>
            <person name="Lucas S."/>
            <person name="Tice H."/>
            <person name="Cheng J.F."/>
            <person name="Chertkov O."/>
            <person name="Bruce D."/>
            <person name="Goodwin L."/>
            <person name="Pitluck S."/>
            <person name="Rohde M."/>
            <person name="Goker M."/>
            <person name="Pati A."/>
            <person name="Ivanova N."/>
            <person name="Mavromatis K."/>
            <person name="Chen A."/>
            <person name="Palaniappan K."/>
            <person name="Hauser L."/>
            <person name="Chang Y.J."/>
            <person name="Jeffries C.C."/>
            <person name="Brettin T."/>
            <person name="Detter J.C."/>
            <person name="Han C."/>
            <person name="Chain P."/>
            <person name="Tindall B.J."/>
            <person name="Bristow J."/>
            <person name="Eisen J.A."/>
            <person name="Markowitz V."/>
            <person name="Hugenholtz P."/>
            <person name="Kyrpides N.C."/>
            <person name="Klenk H.P."/>
        </authorList>
    </citation>
    <scope>NUCLEOTIDE SEQUENCE [LARGE SCALE GENOMIC DNA]</scope>
    <source>
        <strain evidence="6">ATCC 29888 / DSM 43827 / JCM 3225 / NBRC 14064 / NCIMB 13271 / NRRL B-12336 / IMRU 3971 / 101</strain>
    </source>
</reference>
<organism evidence="5 6">
    <name type="scientific">Actinosynnema mirum (strain ATCC 29888 / DSM 43827 / JCM 3225 / NBRC 14064 / NCIMB 13271 / NRRL B-12336 / IMRU 3971 / 101)</name>
    <dbReference type="NCBI Taxonomy" id="446462"/>
    <lineage>
        <taxon>Bacteria</taxon>
        <taxon>Bacillati</taxon>
        <taxon>Actinomycetota</taxon>
        <taxon>Actinomycetes</taxon>
        <taxon>Pseudonocardiales</taxon>
        <taxon>Pseudonocardiaceae</taxon>
        <taxon>Actinosynnema</taxon>
    </lineage>
</organism>
<dbReference type="InterPro" id="IPR052021">
    <property type="entry name" value="Type-I_RS_S_subunit"/>
</dbReference>
<dbReference type="PANTHER" id="PTHR30408">
    <property type="entry name" value="TYPE-1 RESTRICTION ENZYME ECOKI SPECIFICITY PROTEIN"/>
    <property type="match status" value="1"/>
</dbReference>
<dbReference type="GO" id="GO:0009307">
    <property type="term" value="P:DNA restriction-modification system"/>
    <property type="evidence" value="ECO:0007669"/>
    <property type="project" value="UniProtKB-KW"/>
</dbReference>
<dbReference type="SUPFAM" id="SSF116734">
    <property type="entry name" value="DNA methylase specificity domain"/>
    <property type="match status" value="2"/>
</dbReference>
<evidence type="ECO:0000256" key="1">
    <source>
        <dbReference type="ARBA" id="ARBA00010923"/>
    </source>
</evidence>
<dbReference type="EMBL" id="CP001630">
    <property type="protein sequence ID" value="ACU34918.1"/>
    <property type="molecule type" value="Genomic_DNA"/>
</dbReference>
<evidence type="ECO:0000256" key="3">
    <source>
        <dbReference type="ARBA" id="ARBA00023125"/>
    </source>
</evidence>
<feature type="domain" description="Type I restriction modification DNA specificity" evidence="4">
    <location>
        <begin position="70"/>
        <end position="195"/>
    </location>
</feature>
<dbReference type="eggNOG" id="COG0732">
    <property type="taxonomic scope" value="Bacteria"/>
</dbReference>
<evidence type="ECO:0000256" key="2">
    <source>
        <dbReference type="ARBA" id="ARBA00022747"/>
    </source>
</evidence>
<keyword evidence="6" id="KW-1185">Reference proteome</keyword>
<dbReference type="PANTHER" id="PTHR30408:SF12">
    <property type="entry name" value="TYPE I RESTRICTION ENZYME MJAVIII SPECIFICITY SUBUNIT"/>
    <property type="match status" value="1"/>
</dbReference>
<dbReference type="REBASE" id="21577">
    <property type="entry name" value="S.AmiI"/>
</dbReference>
<keyword evidence="2" id="KW-0680">Restriction system</keyword>
<dbReference type="OrthoDB" id="3197085at2"/>
<protein>
    <submittedName>
        <fullName evidence="5">Restriction modification system DNA specificity domain protein</fullName>
    </submittedName>
</protein>
<dbReference type="KEGG" id="ami:Amir_0959"/>
<dbReference type="InterPro" id="IPR044946">
    <property type="entry name" value="Restrct_endonuc_typeI_TRD_sf"/>
</dbReference>
<evidence type="ECO:0000259" key="4">
    <source>
        <dbReference type="Pfam" id="PF01420"/>
    </source>
</evidence>
<feature type="domain" description="Type I restriction modification DNA specificity" evidence="4">
    <location>
        <begin position="229"/>
        <end position="391"/>
    </location>
</feature>
<name>C6WNJ9_ACTMD</name>
<dbReference type="STRING" id="446462.Amir_0959"/>
<dbReference type="AlphaFoldDB" id="C6WNJ9"/>
<dbReference type="HOGENOM" id="CLU_021095_1_1_11"/>
<dbReference type="GO" id="GO:0003677">
    <property type="term" value="F:DNA binding"/>
    <property type="evidence" value="ECO:0007669"/>
    <property type="project" value="UniProtKB-KW"/>
</dbReference>
<dbReference type="Gene3D" id="3.90.220.20">
    <property type="entry name" value="DNA methylase specificity domains"/>
    <property type="match status" value="2"/>
</dbReference>
<proteinExistence type="inferred from homology"/>
<gene>
    <name evidence="5" type="ordered locus">Amir_0959</name>
</gene>
<accession>C6WNJ9</accession>